<evidence type="ECO:0000313" key="2">
    <source>
        <dbReference type="EMBL" id="RCI17309.1"/>
    </source>
</evidence>
<name>A0A367LSC9_9HYPO</name>
<accession>A0A367LSC9</accession>
<dbReference type="AlphaFoldDB" id="A0A367LSC9"/>
<protein>
    <submittedName>
        <fullName evidence="2">Uncharacterized protein</fullName>
    </submittedName>
</protein>
<dbReference type="Proteomes" id="UP000253664">
    <property type="component" value="Unassembled WGS sequence"/>
</dbReference>
<comment type="caution">
    <text evidence="2">The sequence shown here is derived from an EMBL/GenBank/DDBJ whole genome shotgun (WGS) entry which is preliminary data.</text>
</comment>
<feature type="region of interest" description="Disordered" evidence="1">
    <location>
        <begin position="14"/>
        <end position="62"/>
    </location>
</feature>
<gene>
    <name evidence="2" type="ORF">L249_2610</name>
</gene>
<dbReference type="OrthoDB" id="10424014at2759"/>
<evidence type="ECO:0000313" key="3">
    <source>
        <dbReference type="Proteomes" id="UP000253664"/>
    </source>
</evidence>
<organism evidence="2 3">
    <name type="scientific">Ophiocordyceps polyrhachis-furcata BCC 54312</name>
    <dbReference type="NCBI Taxonomy" id="1330021"/>
    <lineage>
        <taxon>Eukaryota</taxon>
        <taxon>Fungi</taxon>
        <taxon>Dikarya</taxon>
        <taxon>Ascomycota</taxon>
        <taxon>Pezizomycotina</taxon>
        <taxon>Sordariomycetes</taxon>
        <taxon>Hypocreomycetidae</taxon>
        <taxon>Hypocreales</taxon>
        <taxon>Ophiocordycipitaceae</taxon>
        <taxon>Ophiocordyceps</taxon>
    </lineage>
</organism>
<sequence length="126" mass="13735">MPVDVSVKDVLKREALLGNDPKRKAEARPARLGGHSHIKRTEEISSSKSGQQAGPAEVPTMKPISRTELPVMCLIVVSPIRSQPLSSDHALNPPHNPLAAQRAPVCPVCMYLNDDERLITPPCMSR</sequence>
<dbReference type="EMBL" id="LKCN02000001">
    <property type="protein sequence ID" value="RCI17309.1"/>
    <property type="molecule type" value="Genomic_DNA"/>
</dbReference>
<keyword evidence="3" id="KW-1185">Reference proteome</keyword>
<proteinExistence type="predicted"/>
<feature type="compositionally biased region" description="Basic and acidic residues" evidence="1">
    <location>
        <begin position="14"/>
        <end position="29"/>
    </location>
</feature>
<evidence type="ECO:0000256" key="1">
    <source>
        <dbReference type="SAM" id="MobiDB-lite"/>
    </source>
</evidence>
<reference evidence="2 3" key="1">
    <citation type="journal article" date="2015" name="BMC Genomics">
        <title>Insights from the genome of Ophiocordyceps polyrhachis-furcata to pathogenicity and host specificity in insect fungi.</title>
        <authorList>
            <person name="Wichadakul D."/>
            <person name="Kobmoo N."/>
            <person name="Ingsriswang S."/>
            <person name="Tangphatsornruang S."/>
            <person name="Chantasingh D."/>
            <person name="Luangsa-ard J.J."/>
            <person name="Eurwilaichitr L."/>
        </authorList>
    </citation>
    <scope>NUCLEOTIDE SEQUENCE [LARGE SCALE GENOMIC DNA]</scope>
    <source>
        <strain evidence="2 3">BCC 54312</strain>
    </source>
</reference>